<evidence type="ECO:0000256" key="1">
    <source>
        <dbReference type="ARBA" id="ARBA00022729"/>
    </source>
</evidence>
<reference evidence="4 5" key="1">
    <citation type="journal article" date="2017" name="ISME J.">
        <title>Energy and carbon metabolisms in a deep terrestrial subsurface fluid microbial community.</title>
        <authorList>
            <person name="Momper L."/>
            <person name="Jungbluth S.P."/>
            <person name="Lee M.D."/>
            <person name="Amend J.P."/>
        </authorList>
    </citation>
    <scope>NUCLEOTIDE SEQUENCE [LARGE SCALE GENOMIC DNA]</scope>
    <source>
        <strain evidence="4">SURF_26</strain>
    </source>
</reference>
<evidence type="ECO:0000313" key="4">
    <source>
        <dbReference type="EMBL" id="RJP59967.1"/>
    </source>
</evidence>
<comment type="caution">
    <text evidence="4">The sequence shown here is derived from an EMBL/GenBank/DDBJ whole genome shotgun (WGS) entry which is preliminary data.</text>
</comment>
<protein>
    <recommendedName>
        <fullName evidence="3">Solute-binding protein family 3/N-terminal domain-containing protein</fullName>
    </recommendedName>
</protein>
<dbReference type="Pfam" id="PF00497">
    <property type="entry name" value="SBP_bac_3"/>
    <property type="match status" value="1"/>
</dbReference>
<accession>A0A3A4RB11</accession>
<evidence type="ECO:0000313" key="5">
    <source>
        <dbReference type="Proteomes" id="UP000266426"/>
    </source>
</evidence>
<feature type="chain" id="PRO_5017384416" description="Solute-binding protein family 3/N-terminal domain-containing protein" evidence="2">
    <location>
        <begin position="25"/>
        <end position="264"/>
    </location>
</feature>
<proteinExistence type="predicted"/>
<feature type="signal peptide" evidence="2">
    <location>
        <begin position="1"/>
        <end position="24"/>
    </location>
</feature>
<name>A0A3A4RB11_9BACT</name>
<dbReference type="Gene3D" id="3.40.190.10">
    <property type="entry name" value="Periplasmic binding protein-like II"/>
    <property type="match status" value="2"/>
</dbReference>
<evidence type="ECO:0000259" key="3">
    <source>
        <dbReference type="SMART" id="SM00062"/>
    </source>
</evidence>
<dbReference type="PANTHER" id="PTHR35936">
    <property type="entry name" value="MEMBRANE-BOUND LYTIC MUREIN TRANSGLYCOSYLASE F"/>
    <property type="match status" value="1"/>
</dbReference>
<dbReference type="SMART" id="SM00062">
    <property type="entry name" value="PBPb"/>
    <property type="match status" value="1"/>
</dbReference>
<gene>
    <name evidence="4" type="ORF">C4541_05025</name>
</gene>
<dbReference type="Proteomes" id="UP000266426">
    <property type="component" value="Unassembled WGS sequence"/>
</dbReference>
<sequence length="264" mass="30406">MPYRLRISCIFFFIPLVLFCSSCANQKETVLRVGVTPNYPPLIFKDQGNYEGLEKEMAERLAYELGKDLKYVELAWKDQIPALLNKKIDIIMSGMSITPERESMISFSDPYLRICQMALIRKDDLAKYNSKTAIQSIQGAVGVEKDTTSELVVGRDFTSATVVAYTEKEKAMSDLINGKIEAYVHDVPEIWWLSGEYEKDNLVPARFALNIELLAWGIRKEDVQFRDSVNAILSSWKQSKKLDARILFWMPFFELLVEKNEELY</sequence>
<feature type="domain" description="Solute-binding protein family 3/N-terminal" evidence="3">
    <location>
        <begin position="30"/>
        <end position="250"/>
    </location>
</feature>
<dbReference type="InterPro" id="IPR001638">
    <property type="entry name" value="Solute-binding_3/MltF_N"/>
</dbReference>
<dbReference type="PANTHER" id="PTHR35936:SF17">
    <property type="entry name" value="ARGININE-BINDING EXTRACELLULAR PROTEIN ARTP"/>
    <property type="match status" value="1"/>
</dbReference>
<organism evidence="4 5">
    <name type="scientific">Candidatus Auribacter fodinae</name>
    <dbReference type="NCBI Taxonomy" id="2093366"/>
    <lineage>
        <taxon>Bacteria</taxon>
        <taxon>Pseudomonadati</taxon>
        <taxon>Candidatus Auribacterota</taxon>
        <taxon>Candidatus Auribacteria</taxon>
        <taxon>Candidatus Auribacterales</taxon>
        <taxon>Candidatus Auribacteraceae</taxon>
        <taxon>Candidatus Auribacter</taxon>
    </lineage>
</organism>
<keyword evidence="1 2" id="KW-0732">Signal</keyword>
<evidence type="ECO:0000256" key="2">
    <source>
        <dbReference type="SAM" id="SignalP"/>
    </source>
</evidence>
<dbReference type="SUPFAM" id="SSF53850">
    <property type="entry name" value="Periplasmic binding protein-like II"/>
    <property type="match status" value="1"/>
</dbReference>
<dbReference type="EMBL" id="QZJZ01000038">
    <property type="protein sequence ID" value="RJP59967.1"/>
    <property type="molecule type" value="Genomic_DNA"/>
</dbReference>
<dbReference type="AlphaFoldDB" id="A0A3A4RB11"/>